<reference evidence="1" key="1">
    <citation type="submission" date="2018-05" db="EMBL/GenBank/DDBJ databases">
        <authorList>
            <person name="Lanie J.A."/>
            <person name="Ng W.-L."/>
            <person name="Kazmierczak K.M."/>
            <person name="Andrzejewski T.M."/>
            <person name="Davidsen T.M."/>
            <person name="Wayne K.J."/>
            <person name="Tettelin H."/>
            <person name="Glass J.I."/>
            <person name="Rusch D."/>
            <person name="Podicherti R."/>
            <person name="Tsui H.-C.T."/>
            <person name="Winkler M.E."/>
        </authorList>
    </citation>
    <scope>NUCLEOTIDE SEQUENCE</scope>
</reference>
<name>A0A382L2W0_9ZZZZ</name>
<protein>
    <submittedName>
        <fullName evidence="1">Uncharacterized protein</fullName>
    </submittedName>
</protein>
<accession>A0A382L2W0</accession>
<evidence type="ECO:0000313" key="1">
    <source>
        <dbReference type="EMBL" id="SVC31076.1"/>
    </source>
</evidence>
<sequence length="58" mass="5953">MTPFAALSEMKNNMEGQFDMRILVNFIKTLADAAAAKVSASKSAGSSQSSGNQVAASA</sequence>
<organism evidence="1">
    <name type="scientific">marine metagenome</name>
    <dbReference type="NCBI Taxonomy" id="408172"/>
    <lineage>
        <taxon>unclassified sequences</taxon>
        <taxon>metagenomes</taxon>
        <taxon>ecological metagenomes</taxon>
    </lineage>
</organism>
<dbReference type="EMBL" id="UINC01084432">
    <property type="protein sequence ID" value="SVC31076.1"/>
    <property type="molecule type" value="Genomic_DNA"/>
</dbReference>
<proteinExistence type="predicted"/>
<dbReference type="AlphaFoldDB" id="A0A382L2W0"/>
<gene>
    <name evidence="1" type="ORF">METZ01_LOCUS283930</name>
</gene>